<organism evidence="1 2">
    <name type="scientific">Bacteroides stercoris</name>
    <dbReference type="NCBI Taxonomy" id="46506"/>
    <lineage>
        <taxon>Bacteria</taxon>
        <taxon>Pseudomonadati</taxon>
        <taxon>Bacteroidota</taxon>
        <taxon>Bacteroidia</taxon>
        <taxon>Bacteroidales</taxon>
        <taxon>Bacteroidaceae</taxon>
        <taxon>Bacteroides</taxon>
    </lineage>
</organism>
<dbReference type="Pfam" id="PF05866">
    <property type="entry name" value="RusA"/>
    <property type="match status" value="1"/>
</dbReference>
<dbReference type="Gene3D" id="3.30.1330.70">
    <property type="entry name" value="Holliday junction resolvase RusA"/>
    <property type="match status" value="1"/>
</dbReference>
<reference evidence="1 2" key="1">
    <citation type="submission" date="2018-08" db="EMBL/GenBank/DDBJ databases">
        <title>A genome reference for cultivated species of the human gut microbiota.</title>
        <authorList>
            <person name="Zou Y."/>
            <person name="Xue W."/>
            <person name="Luo G."/>
        </authorList>
    </citation>
    <scope>NUCLEOTIDE SEQUENCE [LARGE SCALE GENOMIC DNA]</scope>
    <source>
        <strain evidence="1 2">AM25-16</strain>
    </source>
</reference>
<proteinExistence type="predicted"/>
<dbReference type="AlphaFoldDB" id="A0A414Q820"/>
<dbReference type="InterPro" id="IPR036614">
    <property type="entry name" value="RusA-like_sf"/>
</dbReference>
<dbReference type="SUPFAM" id="SSF103084">
    <property type="entry name" value="Holliday junction resolvase RusA"/>
    <property type="match status" value="1"/>
</dbReference>
<dbReference type="RefSeq" id="WP_118206940.1">
    <property type="nucleotide sequence ID" value="NZ_QRHJ01000009.1"/>
</dbReference>
<name>A0A414Q820_BACSE</name>
<dbReference type="GO" id="GO:0000287">
    <property type="term" value="F:magnesium ion binding"/>
    <property type="evidence" value="ECO:0007669"/>
    <property type="project" value="InterPro"/>
</dbReference>
<protein>
    <submittedName>
        <fullName evidence="1">RusA family crossover junction endodeoxyribonuclease</fullName>
    </submittedName>
</protein>
<accession>A0A414Q820</accession>
<dbReference type="Proteomes" id="UP000283762">
    <property type="component" value="Unassembled WGS sequence"/>
</dbReference>
<comment type="caution">
    <text evidence="1">The sequence shown here is derived from an EMBL/GenBank/DDBJ whole genome shotgun (WGS) entry which is preliminary data.</text>
</comment>
<dbReference type="GO" id="GO:0006310">
    <property type="term" value="P:DNA recombination"/>
    <property type="evidence" value="ECO:0007669"/>
    <property type="project" value="InterPro"/>
</dbReference>
<sequence>MIYDKQVIYSQPPSKSNQYRIITLNGHGSLAKTNGMKEYEKNFYKQCSLRDRKIKGFFKIDVDVYFKSNQPDIDNSLKVIMDCLQQCKAIINDRQCVEIHARKLIDKINPRVEFVIEEVEL</sequence>
<evidence type="ECO:0000313" key="1">
    <source>
        <dbReference type="EMBL" id="RHF76943.1"/>
    </source>
</evidence>
<dbReference type="GO" id="GO:0006281">
    <property type="term" value="P:DNA repair"/>
    <property type="evidence" value="ECO:0007669"/>
    <property type="project" value="InterPro"/>
</dbReference>
<dbReference type="EMBL" id="QRHJ01000009">
    <property type="protein sequence ID" value="RHF76943.1"/>
    <property type="molecule type" value="Genomic_DNA"/>
</dbReference>
<dbReference type="InterPro" id="IPR008822">
    <property type="entry name" value="Endonuclease_RusA-like"/>
</dbReference>
<gene>
    <name evidence="1" type="ORF">DW668_04980</name>
</gene>
<evidence type="ECO:0000313" key="2">
    <source>
        <dbReference type="Proteomes" id="UP000283762"/>
    </source>
</evidence>